<feature type="compositionally biased region" description="Polar residues" evidence="3">
    <location>
        <begin position="566"/>
        <end position="581"/>
    </location>
</feature>
<proteinExistence type="predicted"/>
<comment type="subcellular location">
    <subcellularLocation>
        <location evidence="1">Nucleus</location>
    </subcellularLocation>
</comment>
<dbReference type="PROSITE" id="PS51543">
    <property type="entry name" value="FYRC"/>
    <property type="match status" value="1"/>
</dbReference>
<dbReference type="EMBL" id="CM002926">
    <property type="protein sequence ID" value="KGN52078.1"/>
    <property type="molecule type" value="Genomic_DNA"/>
</dbReference>
<dbReference type="GO" id="GO:0051726">
    <property type="term" value="P:regulation of cell cycle"/>
    <property type="evidence" value="ECO:0000318"/>
    <property type="project" value="GO_Central"/>
</dbReference>
<dbReference type="SUPFAM" id="SSF50978">
    <property type="entry name" value="WD40 repeat-like"/>
    <property type="match status" value="1"/>
</dbReference>
<dbReference type="Gene3D" id="3.30.160.360">
    <property type="match status" value="1"/>
</dbReference>
<dbReference type="InterPro" id="IPR003889">
    <property type="entry name" value="FYrich_C"/>
</dbReference>
<dbReference type="InterPro" id="IPR036322">
    <property type="entry name" value="WD40_repeat_dom_sf"/>
</dbReference>
<name>A0A0A0KR62_CUCSA</name>
<dbReference type="PANTHER" id="PTHR22715:SF1">
    <property type="entry name" value="DNA BINDING PROTEIN"/>
    <property type="match status" value="1"/>
</dbReference>
<feature type="region of interest" description="Disordered" evidence="3">
    <location>
        <begin position="491"/>
        <end position="539"/>
    </location>
</feature>
<dbReference type="AlphaFoldDB" id="A0A0A0KR62"/>
<gene>
    <name evidence="4" type="ORF">Csa_5G609640</name>
</gene>
<reference evidence="4 5" key="2">
    <citation type="journal article" date="2009" name="PLoS ONE">
        <title>An integrated genetic and cytogenetic map of the cucumber genome.</title>
        <authorList>
            <person name="Ren Y."/>
            <person name="Zhang Z."/>
            <person name="Liu J."/>
            <person name="Staub J.E."/>
            <person name="Han Y."/>
            <person name="Cheng Z."/>
            <person name="Li X."/>
            <person name="Lu J."/>
            <person name="Miao H."/>
            <person name="Kang H."/>
            <person name="Xie B."/>
            <person name="Gu X."/>
            <person name="Wang X."/>
            <person name="Du Y."/>
            <person name="Jin W."/>
            <person name="Huang S."/>
        </authorList>
    </citation>
    <scope>NUCLEOTIDE SEQUENCE [LARGE SCALE GENOMIC DNA]</scope>
    <source>
        <strain evidence="5">cv. 9930</strain>
    </source>
</reference>
<keyword evidence="2" id="KW-0539">Nucleus</keyword>
<dbReference type="GO" id="GO:0048731">
    <property type="term" value="P:system development"/>
    <property type="evidence" value="ECO:0007669"/>
    <property type="project" value="UniProtKB-ARBA"/>
</dbReference>
<feature type="compositionally biased region" description="Basic and acidic residues" evidence="3">
    <location>
        <begin position="491"/>
        <end position="500"/>
    </location>
</feature>
<dbReference type="KEGG" id="csv:101212926"/>
<dbReference type="InterPro" id="IPR040092">
    <property type="entry name" value="TBRG1"/>
</dbReference>
<organism evidence="4 5">
    <name type="scientific">Cucumis sativus</name>
    <name type="common">Cucumber</name>
    <dbReference type="NCBI Taxonomy" id="3659"/>
    <lineage>
        <taxon>Eukaryota</taxon>
        <taxon>Viridiplantae</taxon>
        <taxon>Streptophyta</taxon>
        <taxon>Embryophyta</taxon>
        <taxon>Tracheophyta</taxon>
        <taxon>Spermatophyta</taxon>
        <taxon>Magnoliopsida</taxon>
        <taxon>eudicotyledons</taxon>
        <taxon>Gunneridae</taxon>
        <taxon>Pentapetalae</taxon>
        <taxon>rosids</taxon>
        <taxon>fabids</taxon>
        <taxon>Cucurbitales</taxon>
        <taxon>Cucurbitaceae</taxon>
        <taxon>Benincaseae</taxon>
        <taxon>Cucumis</taxon>
    </lineage>
</organism>
<dbReference type="OMA" id="AKSMMTF"/>
<sequence length="1212" mass="134433">MTRAQLKEHADASLEIISIGSLYTGSWDKKYWSSSRGKDRYPYPVGYQAVRAYNGIKYKMEVLEGPKGPLFMILSMDGTSFSGQTPDIAWEMFQRKGCLHTKIWHGKRSSCKVDGAEFFGFKNPFIQRLLRELVANVSGTAELGVLPSNICNKASGSAQTAVEHHTIHECENVALVACHEKPKTARKRRSCHGTEMEKSLNGTNLKKVRNHGLRIRSTTTKHLSSAFANEVNQGFCEKAMCVQEKVAVSESTQAAHNVSIDEKHHDRLSMEKLEGISLEMETDGNSADGSIQMLYCPDTEDSNHHASHTSVTVESAPVSTEKKILNQHEFIIPEELVMDSHSEEIFSLDTNLGSNKNDFDSVGQDMVKSMMTFLLPQAIPLLKENSGRKEMATSNMERFICDGNTKNVLPIEIDGEKQEYMHIQCGSYEFAVPSLKFSKHGLDNHEGEHHDDHANINCNFSSIADNGQGKEDMQPIDSCERMNDELVNDHEATGNKKSSDSESGGNLRGTCQDDNLYVSECPPSTSSGRVLSDETMHNNKKTDGCPLYLEKKTPKVHVESHVDEQPCSSGSSSQLLHAKNANDSSVKTSTCSEALNKEDTVGQEAAGMDTLPSSQTPNIVYRRRKAQNVSHLGKEYKRQSNEGYDTSCLGKYFGAETSSLKSPHSYDINLFSIPENQQTEELRSEHPLREQSPIDCSYKTTMKAEAGLEKRCHHSPTFDVDEASIRANKSHDSGLLEKPVLKEDLEGCIDEGMIQHNNVLSINKYELSQEMGATLRDDSKNSYPSCNVELYREAEGMSKIVGSYLHPLPVLSVFLSNIENVIHICVLCGLLVEKNRTVITYTVEVKEPKVGYPSLVGHTTVLMPTLEDYLGKEIAVERTGFQLTPGGNYLVLIGGIRTPFCRTGSINCPCSTCTSGEFEENVVKIVQVKHGYVSTITSLRSTDILHCILVCEPDQLVAVGRGGRLHLWVMDPTWGKQMESHIIPSVNHISPNLVELKGIPEFSNLVVGHNGCGEFSLWDIRKRALMSRFYMPSASVNKFFPISLFSWKRMENLARKCNSSDYVKELLCATSISSRNTEEHSSFQPNDTAIWLFASTMSDYHVSDEYLSMDGQINHAEFWKLMLLANSTVTFGAELDLRASAIGASAGRGIIGTQDGLVYVWELSTGNKLATLLRFEGANVVCIATDNKETGVVAVAAENRLLVYLLSSDTKR</sequence>
<reference evidence="4 5" key="4">
    <citation type="journal article" date="2011" name="BMC Genomics">
        <title>RNA-Seq improves annotation of protein-coding genes in the cucumber genome.</title>
        <authorList>
            <person name="Li Z."/>
            <person name="Zhang Z."/>
            <person name="Yan P."/>
            <person name="Huang S."/>
            <person name="Fei Z."/>
            <person name="Lin K."/>
        </authorList>
    </citation>
    <scope>NUCLEOTIDE SEQUENCE [LARGE SCALE GENOMIC DNA]</scope>
    <source>
        <strain evidence="5">cv. 9930</strain>
    </source>
</reference>
<dbReference type="PROSITE" id="PS51542">
    <property type="entry name" value="FYRN"/>
    <property type="match status" value="1"/>
</dbReference>
<feature type="region of interest" description="Disordered" evidence="3">
    <location>
        <begin position="559"/>
        <end position="581"/>
    </location>
</feature>
<evidence type="ECO:0000313" key="4">
    <source>
        <dbReference type="EMBL" id="KGN52078.1"/>
    </source>
</evidence>
<dbReference type="InterPro" id="IPR003888">
    <property type="entry name" value="FYrich_N"/>
</dbReference>
<reference evidence="4 5" key="3">
    <citation type="journal article" date="2010" name="BMC Genomics">
        <title>Transcriptome sequencing and comparative analysis of cucumber flowers with different sex types.</title>
        <authorList>
            <person name="Guo S."/>
            <person name="Zheng Y."/>
            <person name="Joung J.G."/>
            <person name="Liu S."/>
            <person name="Zhang Z."/>
            <person name="Crasta O.R."/>
            <person name="Sobral B.W."/>
            <person name="Xu Y."/>
            <person name="Huang S."/>
            <person name="Fei Z."/>
        </authorList>
    </citation>
    <scope>NUCLEOTIDE SEQUENCE [LARGE SCALE GENOMIC DNA]</scope>
    <source>
        <strain evidence="5">cv. 9930</strain>
    </source>
</reference>
<dbReference type="PANTHER" id="PTHR22715">
    <property type="entry name" value="TRANSFORMING GROWTH FACTOR BETA REGULATED GENE 1"/>
    <property type="match status" value="1"/>
</dbReference>
<dbReference type="Gramene" id="KGN52078">
    <property type="protein sequence ID" value="KGN52078"/>
    <property type="gene ID" value="Csa_5G609640"/>
</dbReference>
<protein>
    <recommendedName>
        <fullName evidence="6">FYR C-terminal domain-containing protein</fullName>
    </recommendedName>
</protein>
<dbReference type="GO" id="GO:0140993">
    <property type="term" value="F:histone modifying activity"/>
    <property type="evidence" value="ECO:0007669"/>
    <property type="project" value="UniProtKB-ARBA"/>
</dbReference>
<reference evidence="4 5" key="1">
    <citation type="journal article" date="2009" name="Nat. Genet.">
        <title>The genome of the cucumber, Cucumis sativus L.</title>
        <authorList>
            <person name="Huang S."/>
            <person name="Li R."/>
            <person name="Zhang Z."/>
            <person name="Li L."/>
            <person name="Gu X."/>
            <person name="Fan W."/>
            <person name="Lucas W.J."/>
            <person name="Wang X."/>
            <person name="Xie B."/>
            <person name="Ni P."/>
            <person name="Ren Y."/>
            <person name="Zhu H."/>
            <person name="Li J."/>
            <person name="Lin K."/>
            <person name="Jin W."/>
            <person name="Fei Z."/>
            <person name="Li G."/>
            <person name="Staub J."/>
            <person name="Kilian A."/>
            <person name="van der Vossen E.A."/>
            <person name="Wu Y."/>
            <person name="Guo J."/>
            <person name="He J."/>
            <person name="Jia Z."/>
            <person name="Ren Y."/>
            <person name="Tian G."/>
            <person name="Lu Y."/>
            <person name="Ruan J."/>
            <person name="Qian W."/>
            <person name="Wang M."/>
            <person name="Huang Q."/>
            <person name="Li B."/>
            <person name="Xuan Z."/>
            <person name="Cao J."/>
            <person name="Asan"/>
            <person name="Wu Z."/>
            <person name="Zhang J."/>
            <person name="Cai Q."/>
            <person name="Bai Y."/>
            <person name="Zhao B."/>
            <person name="Han Y."/>
            <person name="Li Y."/>
            <person name="Li X."/>
            <person name="Wang S."/>
            <person name="Shi Q."/>
            <person name="Liu S."/>
            <person name="Cho W.K."/>
            <person name="Kim J.Y."/>
            <person name="Xu Y."/>
            <person name="Heller-Uszynska K."/>
            <person name="Miao H."/>
            <person name="Cheng Z."/>
            <person name="Zhang S."/>
            <person name="Wu J."/>
            <person name="Yang Y."/>
            <person name="Kang H."/>
            <person name="Li M."/>
            <person name="Liang H."/>
            <person name="Ren X."/>
            <person name="Shi Z."/>
            <person name="Wen M."/>
            <person name="Jian M."/>
            <person name="Yang H."/>
            <person name="Zhang G."/>
            <person name="Yang Z."/>
            <person name="Chen R."/>
            <person name="Liu S."/>
            <person name="Li J."/>
            <person name="Ma L."/>
            <person name="Liu H."/>
            <person name="Zhou Y."/>
            <person name="Zhao J."/>
            <person name="Fang X."/>
            <person name="Li G."/>
            <person name="Fang L."/>
            <person name="Li Y."/>
            <person name="Liu D."/>
            <person name="Zheng H."/>
            <person name="Zhang Y."/>
            <person name="Qin N."/>
            <person name="Li Z."/>
            <person name="Yang G."/>
            <person name="Yang S."/>
            <person name="Bolund L."/>
            <person name="Kristiansen K."/>
            <person name="Zheng H."/>
            <person name="Li S."/>
            <person name="Zhang X."/>
            <person name="Yang H."/>
            <person name="Wang J."/>
            <person name="Sun R."/>
            <person name="Zhang B."/>
            <person name="Jiang S."/>
            <person name="Wang J."/>
            <person name="Du Y."/>
            <person name="Li S."/>
        </authorList>
    </citation>
    <scope>NUCLEOTIDE SEQUENCE [LARGE SCALE GENOMIC DNA]</scope>
    <source>
        <strain evidence="5">cv. 9930</strain>
    </source>
</reference>
<dbReference type="Proteomes" id="UP000029981">
    <property type="component" value="Chromosome 5"/>
</dbReference>
<dbReference type="GO" id="GO:0005634">
    <property type="term" value="C:nucleus"/>
    <property type="evidence" value="ECO:0000318"/>
    <property type="project" value="GO_Central"/>
</dbReference>
<dbReference type="eggNOG" id="ENOG502QSEX">
    <property type="taxonomic scope" value="Eukaryota"/>
</dbReference>
<dbReference type="Pfam" id="PF05965">
    <property type="entry name" value="FYRC"/>
    <property type="match status" value="1"/>
</dbReference>
<evidence type="ECO:0000313" key="5">
    <source>
        <dbReference type="Proteomes" id="UP000029981"/>
    </source>
</evidence>
<accession>A0A0A0KR62</accession>
<evidence type="ECO:0000256" key="2">
    <source>
        <dbReference type="ARBA" id="ARBA00023242"/>
    </source>
</evidence>
<dbReference type="STRING" id="3659.A0A0A0KR62"/>
<dbReference type="Gene3D" id="2.130.10.10">
    <property type="entry name" value="YVTN repeat-like/Quinoprotein amine dehydrogenase"/>
    <property type="match status" value="1"/>
</dbReference>
<evidence type="ECO:0000256" key="3">
    <source>
        <dbReference type="SAM" id="MobiDB-lite"/>
    </source>
</evidence>
<evidence type="ECO:0008006" key="6">
    <source>
        <dbReference type="Google" id="ProtNLM"/>
    </source>
</evidence>
<dbReference type="InterPro" id="IPR015943">
    <property type="entry name" value="WD40/YVTN_repeat-like_dom_sf"/>
</dbReference>
<evidence type="ECO:0000256" key="1">
    <source>
        <dbReference type="ARBA" id="ARBA00004123"/>
    </source>
</evidence>
<dbReference type="OrthoDB" id="1928087at2759"/>
<keyword evidence="5" id="KW-1185">Reference proteome</keyword>